<protein>
    <submittedName>
        <fullName evidence="2">Uncharacterized protein</fullName>
    </submittedName>
</protein>
<proteinExistence type="predicted"/>
<evidence type="ECO:0000313" key="2">
    <source>
        <dbReference type="EMBL" id="CAD8893244.1"/>
    </source>
</evidence>
<gene>
    <name evidence="2" type="ORF">CHYS00102_LOCUS20453</name>
</gene>
<dbReference type="InterPro" id="IPR011057">
    <property type="entry name" value="Mss4-like_sf"/>
</dbReference>
<accession>A0A7S1BNK0</accession>
<dbReference type="Gene3D" id="2.170.150.20">
    <property type="entry name" value="Peptide methionine sulfoxide reductase"/>
    <property type="match status" value="1"/>
</dbReference>
<feature type="signal peptide" evidence="1">
    <location>
        <begin position="1"/>
        <end position="21"/>
    </location>
</feature>
<dbReference type="EMBL" id="HBFR01028205">
    <property type="protein sequence ID" value="CAD8893244.1"/>
    <property type="molecule type" value="Transcribed_RNA"/>
</dbReference>
<dbReference type="SUPFAM" id="SSF51316">
    <property type="entry name" value="Mss4-like"/>
    <property type="match status" value="1"/>
</dbReference>
<organism evidence="2">
    <name type="scientific">Corethron hystrix</name>
    <dbReference type="NCBI Taxonomy" id="216773"/>
    <lineage>
        <taxon>Eukaryota</taxon>
        <taxon>Sar</taxon>
        <taxon>Stramenopiles</taxon>
        <taxon>Ochrophyta</taxon>
        <taxon>Bacillariophyta</taxon>
        <taxon>Coscinodiscophyceae</taxon>
        <taxon>Corethrophycidae</taxon>
        <taxon>Corethrales</taxon>
        <taxon>Corethraceae</taxon>
        <taxon>Corethron</taxon>
    </lineage>
</organism>
<sequence length="215" mass="24081">MKFSNVSKMLFWACASKMALATRPTTSGSLLTFIGHGRQQRSLVSETLTRIKSFSGVATDQKLPITCGEEVMSQKGHGTSEKPVQKDLRWNCDFETADRICNFNRHYAEHAGYWATTNFLNEVKDANEVEDYYDSVTGKLLFKAPIGRSLEAFLKESASHGWPSFRDKEVNWDYVRCLENGECVSIDGTHLGHNIPDSSGNRYCINLVSVAGKPE</sequence>
<name>A0A7S1BNK0_9STRA</name>
<evidence type="ECO:0000256" key="1">
    <source>
        <dbReference type="SAM" id="SignalP"/>
    </source>
</evidence>
<keyword evidence="1" id="KW-0732">Signal</keyword>
<feature type="chain" id="PRO_5031179046" evidence="1">
    <location>
        <begin position="22"/>
        <end position="215"/>
    </location>
</feature>
<dbReference type="AlphaFoldDB" id="A0A7S1BNK0"/>
<reference evidence="2" key="1">
    <citation type="submission" date="2021-01" db="EMBL/GenBank/DDBJ databases">
        <authorList>
            <person name="Corre E."/>
            <person name="Pelletier E."/>
            <person name="Niang G."/>
            <person name="Scheremetjew M."/>
            <person name="Finn R."/>
            <person name="Kale V."/>
            <person name="Holt S."/>
            <person name="Cochrane G."/>
            <person name="Meng A."/>
            <person name="Brown T."/>
            <person name="Cohen L."/>
        </authorList>
    </citation>
    <scope>NUCLEOTIDE SEQUENCE</scope>
    <source>
        <strain evidence="2">308</strain>
    </source>
</reference>